<keyword evidence="3" id="KW-0238">DNA-binding</keyword>
<dbReference type="Pfam" id="PF00126">
    <property type="entry name" value="HTH_1"/>
    <property type="match status" value="1"/>
</dbReference>
<organism evidence="6 7">
    <name type="scientific">Aquella oligotrophica</name>
    <dbReference type="NCBI Taxonomy" id="2067065"/>
    <lineage>
        <taxon>Bacteria</taxon>
        <taxon>Pseudomonadati</taxon>
        <taxon>Pseudomonadota</taxon>
        <taxon>Betaproteobacteria</taxon>
        <taxon>Neisseriales</taxon>
        <taxon>Neisseriaceae</taxon>
        <taxon>Aquella</taxon>
    </lineage>
</organism>
<name>A0A2I7N3B8_9NEIS</name>
<dbReference type="InterPro" id="IPR036388">
    <property type="entry name" value="WH-like_DNA-bd_sf"/>
</dbReference>
<sequence length="302" mass="34662">MFNDIFIFIAIVETGSLISAAKRLNMSQATVSRRLQALEEELGIKLIMRSTRNFELTNAGKTLYEGVKDQQKYLDELVTNLSAKSQKTTGTLKVVLPTVMSYHVISPYLPDFLINHPEARLEICYQNRDIDLFRDRIDLAVINHRPTQQTLKIRHLASVAGYFYCTPEYADKYGLPETLEELEQKHVYAGILSNSLKPIFEHEVTNLKTGKVTTIVMKNASIYNNNALHCKPMVLSNKLICGGWDYLFQEELKSGKIIKVLPNYSFGELPFYLVRIQEHNTQLIKTFIDFIDECFGRIVEKK</sequence>
<evidence type="ECO:0000313" key="6">
    <source>
        <dbReference type="EMBL" id="AUR50949.1"/>
    </source>
</evidence>
<dbReference type="GO" id="GO:0006351">
    <property type="term" value="P:DNA-templated transcription"/>
    <property type="evidence" value="ECO:0007669"/>
    <property type="project" value="TreeGrafter"/>
</dbReference>
<dbReference type="InterPro" id="IPR000847">
    <property type="entry name" value="LysR_HTH_N"/>
</dbReference>
<dbReference type="GO" id="GO:0043565">
    <property type="term" value="F:sequence-specific DNA binding"/>
    <property type="evidence" value="ECO:0007669"/>
    <property type="project" value="TreeGrafter"/>
</dbReference>
<evidence type="ECO:0000256" key="3">
    <source>
        <dbReference type="ARBA" id="ARBA00023125"/>
    </source>
</evidence>
<evidence type="ECO:0000256" key="1">
    <source>
        <dbReference type="ARBA" id="ARBA00009437"/>
    </source>
</evidence>
<dbReference type="PRINTS" id="PR00039">
    <property type="entry name" value="HTHLYSR"/>
</dbReference>
<dbReference type="EMBL" id="CP024847">
    <property type="protein sequence ID" value="AUR50949.1"/>
    <property type="molecule type" value="Genomic_DNA"/>
</dbReference>
<dbReference type="SUPFAM" id="SSF53850">
    <property type="entry name" value="Periplasmic binding protein-like II"/>
    <property type="match status" value="1"/>
</dbReference>
<dbReference type="OrthoDB" id="570111at2"/>
<keyword evidence="7" id="KW-1185">Reference proteome</keyword>
<dbReference type="AlphaFoldDB" id="A0A2I7N3B8"/>
<dbReference type="Gene3D" id="3.40.190.290">
    <property type="match status" value="1"/>
</dbReference>
<evidence type="ECO:0000256" key="2">
    <source>
        <dbReference type="ARBA" id="ARBA00023015"/>
    </source>
</evidence>
<evidence type="ECO:0000256" key="4">
    <source>
        <dbReference type="ARBA" id="ARBA00023163"/>
    </source>
</evidence>
<dbReference type="InterPro" id="IPR036390">
    <property type="entry name" value="WH_DNA-bd_sf"/>
</dbReference>
<dbReference type="InterPro" id="IPR058163">
    <property type="entry name" value="LysR-type_TF_proteobact-type"/>
</dbReference>
<dbReference type="Pfam" id="PF03466">
    <property type="entry name" value="LysR_substrate"/>
    <property type="match status" value="1"/>
</dbReference>
<gene>
    <name evidence="6" type="ORF">CUN60_01060</name>
</gene>
<dbReference type="RefSeq" id="WP_102950249.1">
    <property type="nucleotide sequence ID" value="NZ_CP024847.1"/>
</dbReference>
<comment type="similarity">
    <text evidence="1">Belongs to the LysR transcriptional regulatory family.</text>
</comment>
<proteinExistence type="inferred from homology"/>
<dbReference type="PANTHER" id="PTHR30537:SF3">
    <property type="entry name" value="TRANSCRIPTIONAL REGULATORY PROTEIN"/>
    <property type="match status" value="1"/>
</dbReference>
<protein>
    <recommendedName>
        <fullName evidence="5">HTH lysR-type domain-containing protein</fullName>
    </recommendedName>
</protein>
<evidence type="ECO:0000259" key="5">
    <source>
        <dbReference type="PROSITE" id="PS50931"/>
    </source>
</evidence>
<dbReference type="KEGG" id="nba:CUN60_01060"/>
<keyword evidence="4" id="KW-0804">Transcription</keyword>
<dbReference type="Gene3D" id="1.10.10.10">
    <property type="entry name" value="Winged helix-like DNA-binding domain superfamily/Winged helix DNA-binding domain"/>
    <property type="match status" value="1"/>
</dbReference>
<dbReference type="GO" id="GO:0003700">
    <property type="term" value="F:DNA-binding transcription factor activity"/>
    <property type="evidence" value="ECO:0007669"/>
    <property type="project" value="InterPro"/>
</dbReference>
<dbReference type="PROSITE" id="PS50931">
    <property type="entry name" value="HTH_LYSR"/>
    <property type="match status" value="1"/>
</dbReference>
<feature type="domain" description="HTH lysR-type" evidence="5">
    <location>
        <begin position="1"/>
        <end position="57"/>
    </location>
</feature>
<dbReference type="FunFam" id="1.10.10.10:FF:000001">
    <property type="entry name" value="LysR family transcriptional regulator"/>
    <property type="match status" value="1"/>
</dbReference>
<accession>A0A2I7N3B8</accession>
<keyword evidence="2" id="KW-0805">Transcription regulation</keyword>
<dbReference type="SUPFAM" id="SSF46785">
    <property type="entry name" value="Winged helix' DNA-binding domain"/>
    <property type="match status" value="1"/>
</dbReference>
<dbReference type="PANTHER" id="PTHR30537">
    <property type="entry name" value="HTH-TYPE TRANSCRIPTIONAL REGULATOR"/>
    <property type="match status" value="1"/>
</dbReference>
<evidence type="ECO:0000313" key="7">
    <source>
        <dbReference type="Proteomes" id="UP000236655"/>
    </source>
</evidence>
<dbReference type="InterPro" id="IPR005119">
    <property type="entry name" value="LysR_subst-bd"/>
</dbReference>
<dbReference type="Proteomes" id="UP000236655">
    <property type="component" value="Chromosome"/>
</dbReference>
<reference evidence="7" key="1">
    <citation type="submission" date="2017-11" db="EMBL/GenBank/DDBJ databases">
        <authorList>
            <person name="Chan K.G."/>
            <person name="Lee L.S."/>
        </authorList>
    </citation>
    <scope>NUCLEOTIDE SEQUENCE [LARGE SCALE GENOMIC DNA]</scope>
    <source>
        <strain evidence="7">DSM 100970</strain>
    </source>
</reference>